<name>A0ABM1AAK9_APLCA</name>
<accession>A0ABM1AAK9</accession>
<evidence type="ECO:0000313" key="7">
    <source>
        <dbReference type="RefSeq" id="XP_012944029.1"/>
    </source>
</evidence>
<evidence type="ECO:0000259" key="5">
    <source>
        <dbReference type="PROSITE" id="PS50208"/>
    </source>
</evidence>
<proteinExistence type="inferred from homology"/>
<dbReference type="SMART" id="SM00115">
    <property type="entry name" value="CASc"/>
    <property type="match status" value="1"/>
</dbReference>
<comment type="similarity">
    <text evidence="1 2">Belongs to the peptidase C14A family.</text>
</comment>
<dbReference type="Proteomes" id="UP000694888">
    <property type="component" value="Unplaced"/>
</dbReference>
<keyword evidence="6" id="KW-1185">Reference proteome</keyword>
<reference evidence="7" key="1">
    <citation type="submission" date="2025-08" db="UniProtKB">
        <authorList>
            <consortium name="RefSeq"/>
        </authorList>
    </citation>
    <scope>IDENTIFICATION</scope>
</reference>
<evidence type="ECO:0000259" key="4">
    <source>
        <dbReference type="PROSITE" id="PS50207"/>
    </source>
</evidence>
<gene>
    <name evidence="7" type="primary">LOC101850058</name>
</gene>
<dbReference type="InterPro" id="IPR002138">
    <property type="entry name" value="Pept_C14_p10"/>
</dbReference>
<feature type="domain" description="Caspase family p10" evidence="4">
    <location>
        <begin position="351"/>
        <end position="446"/>
    </location>
</feature>
<dbReference type="GeneID" id="101850058"/>
<dbReference type="PROSITE" id="PS50207">
    <property type="entry name" value="CASPASE_P10"/>
    <property type="match status" value="1"/>
</dbReference>
<dbReference type="PANTHER" id="PTHR10454">
    <property type="entry name" value="CASPASE"/>
    <property type="match status" value="1"/>
</dbReference>
<protein>
    <submittedName>
        <fullName evidence="7">Caspase-7</fullName>
    </submittedName>
</protein>
<sequence length="448" mass="49688">MAANMEELVSGTQALTVKDESDLDLDSVEGFRKSLKKKISQFACGLGNKEDDENRYSVRSSQSSSSSSSRDFAENRTAFVTAELKTPAVPVDPKADVYDFTCEKRGLAVIINNEDFSQCQDFDDRPGSTYDESSLYHSFQRLGFNVLLHRDLPGWKMVEVLKAAASSYDHRNADCFACAILSHGDQTWTEREWDRLGTKTRLDLLFGVDGRAVATKFIVELFSDNYCPGLEGKPRLFFLQACRGSKLDHGQELPVIRPRYTPGIRPRVREMGDGPDRASGGIDLPDISEINSPTSSSVDPPEFQRKLVDYTDASSDGDAGPSEDSGQLGNTAERTVADDVDAGWGFTREVPVSPTPLYKDCLVMYATPPGYFAWRRSTGAWFVQSLCTVLNSGMVHRMSLVNLLSRVCGLVAHNFQSQNPSRPSMHEKKAVPVVESMLVKDVIFTRKQ</sequence>
<dbReference type="PROSITE" id="PS50208">
    <property type="entry name" value="CASPASE_P20"/>
    <property type="match status" value="1"/>
</dbReference>
<organism evidence="6 7">
    <name type="scientific">Aplysia californica</name>
    <name type="common">California sea hare</name>
    <dbReference type="NCBI Taxonomy" id="6500"/>
    <lineage>
        <taxon>Eukaryota</taxon>
        <taxon>Metazoa</taxon>
        <taxon>Spiralia</taxon>
        <taxon>Lophotrochozoa</taxon>
        <taxon>Mollusca</taxon>
        <taxon>Gastropoda</taxon>
        <taxon>Heterobranchia</taxon>
        <taxon>Euthyneura</taxon>
        <taxon>Tectipleura</taxon>
        <taxon>Aplysiida</taxon>
        <taxon>Aplysioidea</taxon>
        <taxon>Aplysiidae</taxon>
        <taxon>Aplysia</taxon>
    </lineage>
</organism>
<dbReference type="PANTHER" id="PTHR10454:SF199">
    <property type="entry name" value="CASPASE FAMILY P20 DOMAIN-CONTAINING PROTEIN"/>
    <property type="match status" value="1"/>
</dbReference>
<dbReference type="Gene3D" id="3.30.70.1470">
    <property type="entry name" value="Caspase-like"/>
    <property type="match status" value="1"/>
</dbReference>
<dbReference type="SUPFAM" id="SSF52129">
    <property type="entry name" value="Caspase-like"/>
    <property type="match status" value="1"/>
</dbReference>
<dbReference type="PRINTS" id="PR00376">
    <property type="entry name" value="IL1BCENZYME"/>
</dbReference>
<dbReference type="RefSeq" id="XP_012944029.1">
    <property type="nucleotide sequence ID" value="XM_013088575.2"/>
</dbReference>
<feature type="compositionally biased region" description="Polar residues" evidence="3">
    <location>
        <begin position="289"/>
        <end position="298"/>
    </location>
</feature>
<dbReference type="InterPro" id="IPR001309">
    <property type="entry name" value="Pept_C14_p20"/>
</dbReference>
<dbReference type="PROSITE" id="PS01121">
    <property type="entry name" value="CASPASE_HIS"/>
    <property type="match status" value="1"/>
</dbReference>
<feature type="compositionally biased region" description="Low complexity" evidence="3">
    <location>
        <begin position="60"/>
        <end position="69"/>
    </location>
</feature>
<evidence type="ECO:0000256" key="2">
    <source>
        <dbReference type="RuleBase" id="RU003971"/>
    </source>
</evidence>
<dbReference type="InterPro" id="IPR029030">
    <property type="entry name" value="Caspase-like_dom_sf"/>
</dbReference>
<evidence type="ECO:0000256" key="1">
    <source>
        <dbReference type="ARBA" id="ARBA00010134"/>
    </source>
</evidence>
<feature type="domain" description="Caspase family p20" evidence="5">
    <location>
        <begin position="104"/>
        <end position="246"/>
    </location>
</feature>
<feature type="compositionally biased region" description="Basic and acidic residues" evidence="3">
    <location>
        <begin position="267"/>
        <end position="276"/>
    </location>
</feature>
<dbReference type="InterPro" id="IPR011600">
    <property type="entry name" value="Pept_C14_caspase"/>
</dbReference>
<dbReference type="InterPro" id="IPR015917">
    <property type="entry name" value="Pept_C14A"/>
</dbReference>
<dbReference type="Pfam" id="PF00656">
    <property type="entry name" value="Peptidase_C14"/>
    <property type="match status" value="1"/>
</dbReference>
<dbReference type="InterPro" id="IPR002398">
    <property type="entry name" value="Pept_C14"/>
</dbReference>
<dbReference type="InterPro" id="IPR016129">
    <property type="entry name" value="Caspase_his_AS"/>
</dbReference>
<evidence type="ECO:0000256" key="3">
    <source>
        <dbReference type="SAM" id="MobiDB-lite"/>
    </source>
</evidence>
<evidence type="ECO:0000313" key="6">
    <source>
        <dbReference type="Proteomes" id="UP000694888"/>
    </source>
</evidence>
<dbReference type="Gene3D" id="3.40.50.1460">
    <property type="match status" value="1"/>
</dbReference>
<feature type="region of interest" description="Disordered" evidence="3">
    <location>
        <begin position="47"/>
        <end position="70"/>
    </location>
</feature>
<feature type="region of interest" description="Disordered" evidence="3">
    <location>
        <begin position="259"/>
        <end position="331"/>
    </location>
</feature>